<dbReference type="InParanoid" id="L0ACV7"/>
<gene>
    <name evidence="2" type="ordered locus">Calag_1261</name>
</gene>
<dbReference type="STRING" id="1056495.Calag_1261"/>
<dbReference type="FunCoup" id="L0ACV7">
    <property type="interactions" value="91"/>
</dbReference>
<dbReference type="OrthoDB" id="24039at2157"/>
<name>L0ACV7_CALLD</name>
<dbReference type="Pfam" id="PF00174">
    <property type="entry name" value="Oxidored_molyb"/>
    <property type="match status" value="1"/>
</dbReference>
<dbReference type="RefSeq" id="WP_015232874.1">
    <property type="nucleotide sequence ID" value="NC_019791.1"/>
</dbReference>
<dbReference type="EMBL" id="CP003378">
    <property type="protein sequence ID" value="AFZ70977.1"/>
    <property type="molecule type" value="Genomic_DNA"/>
</dbReference>
<dbReference type="KEGG" id="clg:Calag_1261"/>
<organism evidence="2 3">
    <name type="scientific">Caldisphaera lagunensis (strain DSM 15908 / JCM 11604 / ANMR 0165 / IC-154)</name>
    <dbReference type="NCBI Taxonomy" id="1056495"/>
    <lineage>
        <taxon>Archaea</taxon>
        <taxon>Thermoproteota</taxon>
        <taxon>Thermoprotei</taxon>
        <taxon>Acidilobales</taxon>
        <taxon>Caldisphaeraceae</taxon>
        <taxon>Caldisphaera</taxon>
    </lineage>
</organism>
<dbReference type="Proteomes" id="UP000010469">
    <property type="component" value="Chromosome"/>
</dbReference>
<sequence>MEIQGCKAYYNKELEALDIPIVFECGGSIKIKGFNDIKNVALNTIKTLNELFDYSFELGDYIERELIGRSFNLHKFKINALDGILRIVEKNGYFLNSSGVIFSSVLNKFNENIAGNLIKGKTLEFGEKLEPIFLDKSCSSEIPVGQKEIPKFVIYIAENYIPSIDINNYKLSIKGNVPKEIELSYNELEEISKDIGEKDFHCVTGWSVKGRKWKGISVWELLKLSGIKSESKWILAKSLTGYSSTIPMDKELLENTFVVIEMDNKKLSPESGFPARIYSPELFGWKGAKYLSSLYISDKYIDGYWEALSYHERGKANSNERFKIRNPDVVDLC</sequence>
<dbReference type="InterPro" id="IPR036374">
    <property type="entry name" value="OxRdtase_Mopterin-bd_sf"/>
</dbReference>
<dbReference type="AlphaFoldDB" id="L0ACV7"/>
<dbReference type="eggNOG" id="arCOG00264">
    <property type="taxonomic scope" value="Archaea"/>
</dbReference>
<evidence type="ECO:0000259" key="1">
    <source>
        <dbReference type="Pfam" id="PF00174"/>
    </source>
</evidence>
<keyword evidence="3" id="KW-1185">Reference proteome</keyword>
<evidence type="ECO:0000313" key="2">
    <source>
        <dbReference type="EMBL" id="AFZ70977.1"/>
    </source>
</evidence>
<dbReference type="PANTHER" id="PTHR43032">
    <property type="entry name" value="PROTEIN-METHIONINE-SULFOXIDE REDUCTASE"/>
    <property type="match status" value="1"/>
</dbReference>
<dbReference type="Gene3D" id="3.90.420.10">
    <property type="entry name" value="Oxidoreductase, molybdopterin-binding domain"/>
    <property type="match status" value="1"/>
</dbReference>
<reference evidence="3" key="1">
    <citation type="submission" date="2012-03" db="EMBL/GenBank/DDBJ databases">
        <title>Complete genome of Caldisphaera lagunensis DSM 15908.</title>
        <authorList>
            <person name="Lucas S."/>
            <person name="Copeland A."/>
            <person name="Lapidus A."/>
            <person name="Glavina del Rio T."/>
            <person name="Dalin E."/>
            <person name="Tice H."/>
            <person name="Bruce D."/>
            <person name="Goodwin L."/>
            <person name="Pitluck S."/>
            <person name="Peters L."/>
            <person name="Mikhailova N."/>
            <person name="Teshima H."/>
            <person name="Kyrpides N."/>
            <person name="Mavromatis K."/>
            <person name="Ivanova N."/>
            <person name="Brettin T."/>
            <person name="Detter J.C."/>
            <person name="Han C."/>
            <person name="Larimer F."/>
            <person name="Land M."/>
            <person name="Hauser L."/>
            <person name="Markowitz V."/>
            <person name="Cheng J.-F."/>
            <person name="Hugenholtz P."/>
            <person name="Woyke T."/>
            <person name="Wu D."/>
            <person name="Spring S."/>
            <person name="Schroeder M."/>
            <person name="Brambilla E."/>
            <person name="Klenk H.-P."/>
            <person name="Eisen J.A."/>
        </authorList>
    </citation>
    <scope>NUCLEOTIDE SEQUENCE [LARGE SCALE GENOMIC DNA]</scope>
    <source>
        <strain evidence="3">DSM 15908 / JCM 11604 / IC-154</strain>
    </source>
</reference>
<accession>L0ACV7</accession>
<dbReference type="SUPFAM" id="SSF56524">
    <property type="entry name" value="Oxidoreductase molybdopterin-binding domain"/>
    <property type="match status" value="1"/>
</dbReference>
<dbReference type="InterPro" id="IPR000572">
    <property type="entry name" value="OxRdtase_Mopterin-bd_dom"/>
</dbReference>
<proteinExistence type="predicted"/>
<dbReference type="HOGENOM" id="CLU_876029_0_0_2"/>
<dbReference type="GeneID" id="14212521"/>
<feature type="domain" description="Oxidoreductase molybdopterin-binding" evidence="1">
    <location>
        <begin position="161"/>
        <end position="305"/>
    </location>
</feature>
<dbReference type="PANTHER" id="PTHR43032:SF4">
    <property type="entry name" value="OXIDOREDUCTASE MOLYBDOPTERIN-BINDING DOMAIN-CONTAINING PROTEIN"/>
    <property type="match status" value="1"/>
</dbReference>
<evidence type="ECO:0000313" key="3">
    <source>
        <dbReference type="Proteomes" id="UP000010469"/>
    </source>
</evidence>
<protein>
    <submittedName>
        <fullName evidence="2">Sulfite oxidase-like oxidoreductase</fullName>
    </submittedName>
</protein>